<reference evidence="2" key="1">
    <citation type="submission" date="2016-10" db="EMBL/GenBank/DDBJ databases">
        <authorList>
            <person name="Varghese N."/>
            <person name="Submissions S."/>
        </authorList>
    </citation>
    <scope>NUCLEOTIDE SEQUENCE [LARGE SCALE GENOMIC DNA]</scope>
    <source>
        <strain evidence="2">DSM 22619</strain>
    </source>
</reference>
<dbReference type="STRING" id="604330.SAMN04489857_1376"/>
<dbReference type="Proteomes" id="UP000198528">
    <property type="component" value="Unassembled WGS sequence"/>
</dbReference>
<organism evidence="1 2">
    <name type="scientific">Parafannyhessea umbonata</name>
    <dbReference type="NCBI Taxonomy" id="604330"/>
    <lineage>
        <taxon>Bacteria</taxon>
        <taxon>Bacillati</taxon>
        <taxon>Actinomycetota</taxon>
        <taxon>Coriobacteriia</taxon>
        <taxon>Coriobacteriales</taxon>
        <taxon>Atopobiaceae</taxon>
        <taxon>Parafannyhessea</taxon>
    </lineage>
</organism>
<gene>
    <name evidence="1" type="ORF">SAMN04487824_12219</name>
</gene>
<accession>A0A1G6MJ48</accession>
<sequence>MADSAPDIASSSRMDRLWYVKSKYPCIADCDQCGLCASFHGKDPTIAFKDYIDGKASFMEVSLRYR</sequence>
<evidence type="ECO:0000313" key="2">
    <source>
        <dbReference type="Proteomes" id="UP000198528"/>
    </source>
</evidence>
<name>A0A1G6MJ48_9ACTN</name>
<evidence type="ECO:0000313" key="1">
    <source>
        <dbReference type="EMBL" id="SDC55543.1"/>
    </source>
</evidence>
<proteinExistence type="predicted"/>
<protein>
    <submittedName>
        <fullName evidence="1">Uncharacterized protein</fullName>
    </submittedName>
</protein>
<dbReference type="AlphaFoldDB" id="A0A1G6MJ48"/>
<dbReference type="EMBL" id="FMZL01000022">
    <property type="protein sequence ID" value="SDC55543.1"/>
    <property type="molecule type" value="Genomic_DNA"/>
</dbReference>
<dbReference type="RefSeq" id="WP_090847356.1">
    <property type="nucleotide sequence ID" value="NZ_FMZL01000022.1"/>
</dbReference>
<keyword evidence="2" id="KW-1185">Reference proteome</keyword>